<dbReference type="CDD" id="cd06529">
    <property type="entry name" value="S24_LexA-like"/>
    <property type="match status" value="1"/>
</dbReference>
<evidence type="ECO:0000313" key="5">
    <source>
        <dbReference type="EMBL" id="HEW46519.1"/>
    </source>
</evidence>
<dbReference type="PANTHER" id="PTHR40661">
    <property type="match status" value="1"/>
</dbReference>
<evidence type="ECO:0000259" key="4">
    <source>
        <dbReference type="PROSITE" id="PS50943"/>
    </source>
</evidence>
<reference evidence="5" key="1">
    <citation type="journal article" date="2020" name="mSystems">
        <title>Genome- and Community-Level Interaction Insights into Carbon Utilization and Element Cycling Functions of Hydrothermarchaeota in Hydrothermal Sediment.</title>
        <authorList>
            <person name="Zhou Z."/>
            <person name="Liu Y."/>
            <person name="Xu W."/>
            <person name="Pan J."/>
            <person name="Luo Z.H."/>
            <person name="Li M."/>
        </authorList>
    </citation>
    <scope>NUCLEOTIDE SEQUENCE [LARGE SCALE GENOMIC DNA]</scope>
    <source>
        <strain evidence="5">SpSt-132</strain>
    </source>
</reference>
<dbReference type="Gene3D" id="2.10.109.10">
    <property type="entry name" value="Umud Fragment, subunit A"/>
    <property type="match status" value="1"/>
</dbReference>
<dbReference type="InterPro" id="IPR001387">
    <property type="entry name" value="Cro/C1-type_HTH"/>
</dbReference>
<gene>
    <name evidence="5" type="ORF">ENO47_07650</name>
</gene>
<protein>
    <submittedName>
        <fullName evidence="5">LexA family transcriptional regulator</fullName>
    </submittedName>
</protein>
<dbReference type="InterPro" id="IPR015927">
    <property type="entry name" value="Peptidase_S24_S26A/B/C"/>
</dbReference>
<evidence type="ECO:0000256" key="1">
    <source>
        <dbReference type="ARBA" id="ARBA00023015"/>
    </source>
</evidence>
<comment type="caution">
    <text evidence="5">The sequence shown here is derived from an EMBL/GenBank/DDBJ whole genome shotgun (WGS) entry which is preliminary data.</text>
</comment>
<dbReference type="SUPFAM" id="SSF51306">
    <property type="entry name" value="LexA/Signal peptidase"/>
    <property type="match status" value="1"/>
</dbReference>
<dbReference type="PANTHER" id="PTHR40661:SF3">
    <property type="entry name" value="FELS-1 PROPHAGE TRANSCRIPTIONAL REGULATOR"/>
    <property type="match status" value="1"/>
</dbReference>
<dbReference type="InterPro" id="IPR036286">
    <property type="entry name" value="LexA/Signal_pep-like_sf"/>
</dbReference>
<dbReference type="Pfam" id="PF00717">
    <property type="entry name" value="Peptidase_S24"/>
    <property type="match status" value="1"/>
</dbReference>
<dbReference type="SMART" id="SM00530">
    <property type="entry name" value="HTH_XRE"/>
    <property type="match status" value="1"/>
</dbReference>
<dbReference type="SUPFAM" id="SSF47413">
    <property type="entry name" value="lambda repressor-like DNA-binding domains"/>
    <property type="match status" value="1"/>
</dbReference>
<dbReference type="Pfam" id="PF12844">
    <property type="entry name" value="HTH_19"/>
    <property type="match status" value="1"/>
</dbReference>
<keyword evidence="3" id="KW-0804">Transcription</keyword>
<accession>A0A7C2VB44</accession>
<evidence type="ECO:0000256" key="2">
    <source>
        <dbReference type="ARBA" id="ARBA00023125"/>
    </source>
</evidence>
<proteinExistence type="predicted"/>
<name>A0A7C2VB44_9AQUI</name>
<dbReference type="InterPro" id="IPR010982">
    <property type="entry name" value="Lambda_DNA-bd_dom_sf"/>
</dbReference>
<dbReference type="AlphaFoldDB" id="A0A7C2VB44"/>
<evidence type="ECO:0000256" key="3">
    <source>
        <dbReference type="ARBA" id="ARBA00023163"/>
    </source>
</evidence>
<dbReference type="InterPro" id="IPR039418">
    <property type="entry name" value="LexA-like"/>
</dbReference>
<dbReference type="Gene3D" id="1.10.260.40">
    <property type="entry name" value="lambda repressor-like DNA-binding domains"/>
    <property type="match status" value="1"/>
</dbReference>
<dbReference type="PROSITE" id="PS50943">
    <property type="entry name" value="HTH_CROC1"/>
    <property type="match status" value="1"/>
</dbReference>
<dbReference type="GO" id="GO:0003677">
    <property type="term" value="F:DNA binding"/>
    <property type="evidence" value="ECO:0007669"/>
    <property type="project" value="UniProtKB-KW"/>
</dbReference>
<organism evidence="5">
    <name type="scientific">Hydrogenobacter sp</name>
    <dbReference type="NCBI Taxonomy" id="2152829"/>
    <lineage>
        <taxon>Bacteria</taxon>
        <taxon>Pseudomonadati</taxon>
        <taxon>Aquificota</taxon>
        <taxon>Aquificia</taxon>
        <taxon>Aquificales</taxon>
        <taxon>Aquificaceae</taxon>
        <taxon>Hydrogenobacter</taxon>
    </lineage>
</organism>
<feature type="domain" description="HTH cro/C1-type" evidence="4">
    <location>
        <begin position="14"/>
        <end position="67"/>
    </location>
</feature>
<dbReference type="EMBL" id="DSFP01000066">
    <property type="protein sequence ID" value="HEW46519.1"/>
    <property type="molecule type" value="Genomic_DNA"/>
</dbReference>
<dbReference type="CDD" id="cd00093">
    <property type="entry name" value="HTH_XRE"/>
    <property type="match status" value="1"/>
</dbReference>
<sequence>MGVEMDKKEVGKRIRQARIRLGLSRANLAKLVGVNERTITNYENGKTMKPSILQKIAKALEVDPQWLLTGEGSLPTPSKIALPHAFITLNFYPNVVASAGYGTINENEEKTPIHVDKAFLELLGIKPAKNLDIIRVVGDSMEPFIKNGEYVIIERTQVARNNEIVIAVVDGEVYVKRLQKDPVRRIIKLTSANPTHLDIELKEEELDRLRIIGVIRAKIRPL</sequence>
<keyword evidence="1" id="KW-0805">Transcription regulation</keyword>
<keyword evidence="2" id="KW-0238">DNA-binding</keyword>